<proteinExistence type="predicted"/>
<dbReference type="HOGENOM" id="CLU_1091331_0_0_1"/>
<keyword evidence="2" id="KW-1185">Reference proteome</keyword>
<evidence type="ECO:0008006" key="3">
    <source>
        <dbReference type="Google" id="ProtNLM"/>
    </source>
</evidence>
<dbReference type="EnsemblPlants" id="LPERR01G26760.1">
    <property type="protein sequence ID" value="LPERR01G26760.1"/>
    <property type="gene ID" value="LPERR01G26760"/>
</dbReference>
<dbReference type="AlphaFoldDB" id="A0A0D9V5R3"/>
<reference evidence="2" key="2">
    <citation type="submission" date="2013-12" db="EMBL/GenBank/DDBJ databases">
        <authorList>
            <person name="Yu Y."/>
            <person name="Lee S."/>
            <person name="de Baynast K."/>
            <person name="Wissotski M."/>
            <person name="Liu L."/>
            <person name="Talag J."/>
            <person name="Goicoechea J."/>
            <person name="Angelova A."/>
            <person name="Jetty R."/>
            <person name="Kudrna D."/>
            <person name="Golser W."/>
            <person name="Rivera L."/>
            <person name="Zhang J."/>
            <person name="Wing R."/>
        </authorList>
    </citation>
    <scope>NUCLEOTIDE SEQUENCE</scope>
</reference>
<reference evidence="1" key="3">
    <citation type="submission" date="2015-04" db="UniProtKB">
        <authorList>
            <consortium name="EnsemblPlants"/>
        </authorList>
    </citation>
    <scope>IDENTIFICATION</scope>
</reference>
<dbReference type="Gramene" id="LPERR01G26760.1">
    <property type="protein sequence ID" value="LPERR01G26760.1"/>
    <property type="gene ID" value="LPERR01G26760"/>
</dbReference>
<dbReference type="PANTHER" id="PTHR36140">
    <property type="entry name" value="F-BOX DOMAIN-CONTAINING PROTEIN-RELATED"/>
    <property type="match status" value="1"/>
</dbReference>
<name>A0A0D9V5R3_9ORYZ</name>
<reference evidence="1 2" key="1">
    <citation type="submission" date="2012-08" db="EMBL/GenBank/DDBJ databases">
        <title>Oryza genome evolution.</title>
        <authorList>
            <person name="Wing R.A."/>
        </authorList>
    </citation>
    <scope>NUCLEOTIDE SEQUENCE</scope>
</reference>
<evidence type="ECO:0000313" key="1">
    <source>
        <dbReference type="EnsemblPlants" id="LPERR01G26760.1"/>
    </source>
</evidence>
<dbReference type="Proteomes" id="UP000032180">
    <property type="component" value="Chromosome 1"/>
</dbReference>
<dbReference type="eggNOG" id="ENOG502R3C0">
    <property type="taxonomic scope" value="Eukaryota"/>
</dbReference>
<protein>
    <recommendedName>
        <fullName evidence="3">DUF1618 domain-containing protein</fullName>
    </recommendedName>
</protein>
<sequence>MTGDVAVLPPLVGKDRPRVYACTLLTGADLDDGPSEFFRVLIVYNRHRFTAFRSYSLDTSSWSVEAKKTSGPKLTNWDLRKLGQGVVLHGVAYWPLRRMALAVRLDTPEPTLVRMPPDGIVNSIQQLRLLGVTPDGKLCFIDAGYSTLWDCPAGCVSLGLVVFETTGDGGEWVRSKRRLGRFPQFKIECAAAIKLRWFCEKSHVLLFTISNGSNNPGTYALNLATKEIEKLATGTNRNSWRNFVGYEIGSAWYCNHIHQAKSDFLWMPIFCWVVCAVLSCPKKDLFRQPSPN</sequence>
<accession>A0A0D9V5R3</accession>
<organism evidence="1 2">
    <name type="scientific">Leersia perrieri</name>
    <dbReference type="NCBI Taxonomy" id="77586"/>
    <lineage>
        <taxon>Eukaryota</taxon>
        <taxon>Viridiplantae</taxon>
        <taxon>Streptophyta</taxon>
        <taxon>Embryophyta</taxon>
        <taxon>Tracheophyta</taxon>
        <taxon>Spermatophyta</taxon>
        <taxon>Magnoliopsida</taxon>
        <taxon>Liliopsida</taxon>
        <taxon>Poales</taxon>
        <taxon>Poaceae</taxon>
        <taxon>BOP clade</taxon>
        <taxon>Oryzoideae</taxon>
        <taxon>Oryzeae</taxon>
        <taxon>Oryzinae</taxon>
        <taxon>Leersia</taxon>
    </lineage>
</organism>
<evidence type="ECO:0000313" key="2">
    <source>
        <dbReference type="Proteomes" id="UP000032180"/>
    </source>
</evidence>
<dbReference type="PANTHER" id="PTHR36140:SF9">
    <property type="entry name" value="F-BOX DOMAIN CONTAINING PROTEIN"/>
    <property type="match status" value="1"/>
</dbReference>